<dbReference type="AlphaFoldDB" id="A0AAJ0CTX0"/>
<proteinExistence type="inferred from homology"/>
<comment type="similarity">
    <text evidence="3">Belongs to the trans-sulfuration enzymes family.</text>
</comment>
<dbReference type="InterPro" id="IPR015424">
    <property type="entry name" value="PyrdxlP-dep_Trfase"/>
</dbReference>
<evidence type="ECO:0000256" key="1">
    <source>
        <dbReference type="ARBA" id="ARBA00001933"/>
    </source>
</evidence>
<dbReference type="GO" id="GO:0030170">
    <property type="term" value="F:pyridoxal phosphate binding"/>
    <property type="evidence" value="ECO:0007669"/>
    <property type="project" value="InterPro"/>
</dbReference>
<dbReference type="PANTHER" id="PTHR42699:SF1">
    <property type="entry name" value="CYSTATHIONINE GAMMA-SYNTHASE-RELATED"/>
    <property type="match status" value="1"/>
</dbReference>
<dbReference type="InterPro" id="IPR015422">
    <property type="entry name" value="PyrdxlP-dep_Trfase_small"/>
</dbReference>
<accession>A0AAJ0CTX0</accession>
<dbReference type="InterPro" id="IPR000277">
    <property type="entry name" value="Cys/Met-Metab_PyrdxlP-dep_enz"/>
</dbReference>
<dbReference type="Gene3D" id="3.40.640.10">
    <property type="entry name" value="Type I PLP-dependent aspartate aminotransferase-like (Major domain)"/>
    <property type="match status" value="1"/>
</dbReference>
<evidence type="ECO:0000313" key="4">
    <source>
        <dbReference type="EMBL" id="KAK2603421.1"/>
    </source>
</evidence>
<organism evidence="4 5">
    <name type="scientific">Conoideocrella luteorostrata</name>
    <dbReference type="NCBI Taxonomy" id="1105319"/>
    <lineage>
        <taxon>Eukaryota</taxon>
        <taxon>Fungi</taxon>
        <taxon>Dikarya</taxon>
        <taxon>Ascomycota</taxon>
        <taxon>Pezizomycotina</taxon>
        <taxon>Sordariomycetes</taxon>
        <taxon>Hypocreomycetidae</taxon>
        <taxon>Hypocreales</taxon>
        <taxon>Clavicipitaceae</taxon>
        <taxon>Conoideocrella</taxon>
    </lineage>
</organism>
<dbReference type="PANTHER" id="PTHR42699">
    <property type="match status" value="1"/>
</dbReference>
<reference evidence="4" key="1">
    <citation type="submission" date="2023-06" db="EMBL/GenBank/DDBJ databases">
        <title>Conoideocrella luteorostrata (Hypocreales: Clavicipitaceae), a potential biocontrol fungus for elongate hemlock scale in United States Christmas tree production areas.</title>
        <authorList>
            <person name="Barrett H."/>
            <person name="Lovett B."/>
            <person name="Macias A.M."/>
            <person name="Stajich J.E."/>
            <person name="Kasson M.T."/>
        </authorList>
    </citation>
    <scope>NUCLEOTIDE SEQUENCE</scope>
    <source>
        <strain evidence="4">ARSEF 14590</strain>
    </source>
</reference>
<dbReference type="InterPro" id="IPR051750">
    <property type="entry name" value="Trans-sulfuration_enzymes"/>
</dbReference>
<dbReference type="Gene3D" id="3.90.1150.10">
    <property type="entry name" value="Aspartate Aminotransferase, domain 1"/>
    <property type="match status" value="1"/>
</dbReference>
<keyword evidence="5" id="KW-1185">Reference proteome</keyword>
<sequence length="566" mass="62169">MAPKSVPNPPPLGFPVPDLPHAVSVQLSRWDDMVDFAQGKQRIRAVQQGGYPRTFLHRAVVCVHEACIEKFGNSNETCFVFPDARYALACQNYLCYPPGGMVGLDIKDVRRLALEFDVAVHHALTESKAVNVARVTMHAVFIPVDKFSKALAFWRLTGCGILSRQAEDMVERVDTMSVSTSSNLHAAPLTAPIPINQKANKIIRNRIASLLNRAAIGDSRSVNVSAADVYLYPSGMSAIYNLTQALRGWPGTQTVVFGFPYELTLKTQQDFAKNCTFYGLGTPEELRQFEVSLSELASQGEMIQSVWCECASNPLLRTVDLNRIYQLADQYGFVVVVDDTIGSFANVDVLNVSDVVVTSLTKSFSGFADVMGGSIALNPASRFYQQLQAALSAQYRNCLYSADAVKLEANSRGFLPRAAIMNRNASHLVSILGPLCRSIVADSPLEHLYYPSCCWSAENYRSRMRQPTDDFVPGYGGLFTMQFRDVVVASAFFDSLEVCKGPSLGAHVTLAQPYVQTVFANEKAWAAKYGLNEAIVRISVGIEDAMALERVFLKAMNVAQSAVEKT</sequence>
<dbReference type="InterPro" id="IPR015421">
    <property type="entry name" value="PyrdxlP-dep_Trfase_major"/>
</dbReference>
<dbReference type="EMBL" id="JASWJB010000064">
    <property type="protein sequence ID" value="KAK2603421.1"/>
    <property type="molecule type" value="Genomic_DNA"/>
</dbReference>
<evidence type="ECO:0008006" key="6">
    <source>
        <dbReference type="Google" id="ProtNLM"/>
    </source>
</evidence>
<protein>
    <recommendedName>
        <fullName evidence="6">Cystathionine gamma-synthase</fullName>
    </recommendedName>
</protein>
<evidence type="ECO:0000313" key="5">
    <source>
        <dbReference type="Proteomes" id="UP001251528"/>
    </source>
</evidence>
<dbReference type="SUPFAM" id="SSF53383">
    <property type="entry name" value="PLP-dependent transferases"/>
    <property type="match status" value="1"/>
</dbReference>
<dbReference type="Pfam" id="PF01053">
    <property type="entry name" value="Cys_Met_Meta_PP"/>
    <property type="match status" value="1"/>
</dbReference>
<keyword evidence="2 3" id="KW-0663">Pyridoxal phosphate</keyword>
<evidence type="ECO:0000256" key="2">
    <source>
        <dbReference type="ARBA" id="ARBA00022898"/>
    </source>
</evidence>
<comment type="caution">
    <text evidence="4">The sequence shown here is derived from an EMBL/GenBank/DDBJ whole genome shotgun (WGS) entry which is preliminary data.</text>
</comment>
<evidence type="ECO:0000256" key="3">
    <source>
        <dbReference type="RuleBase" id="RU362118"/>
    </source>
</evidence>
<dbReference type="GO" id="GO:0003962">
    <property type="term" value="F:cystathionine gamma-synthase activity"/>
    <property type="evidence" value="ECO:0007669"/>
    <property type="project" value="TreeGrafter"/>
</dbReference>
<gene>
    <name evidence="4" type="ORF">QQS21_004371</name>
</gene>
<dbReference type="Proteomes" id="UP001251528">
    <property type="component" value="Unassembled WGS sequence"/>
</dbReference>
<dbReference type="GO" id="GO:0019346">
    <property type="term" value="P:transsulfuration"/>
    <property type="evidence" value="ECO:0007669"/>
    <property type="project" value="InterPro"/>
</dbReference>
<name>A0AAJ0CTX0_9HYPO</name>
<comment type="cofactor">
    <cofactor evidence="1 3">
        <name>pyridoxal 5'-phosphate</name>
        <dbReference type="ChEBI" id="CHEBI:597326"/>
    </cofactor>
</comment>